<dbReference type="RefSeq" id="WP_020875267.1">
    <property type="nucleotide sequence ID" value="NZ_ATHJ01000006.1"/>
</dbReference>
<dbReference type="PATRIC" id="fig|1121405.3.peg.21"/>
<accession>S7U6Q7</accession>
<organism evidence="3 4">
    <name type="scientific">Desulfococcus multivorans DSM 2059</name>
    <dbReference type="NCBI Taxonomy" id="1121405"/>
    <lineage>
        <taxon>Bacteria</taxon>
        <taxon>Pseudomonadati</taxon>
        <taxon>Thermodesulfobacteriota</taxon>
        <taxon>Desulfobacteria</taxon>
        <taxon>Desulfobacterales</taxon>
        <taxon>Desulfococcaceae</taxon>
        <taxon>Desulfococcus</taxon>
    </lineage>
</organism>
<feature type="region of interest" description="Disordered" evidence="1">
    <location>
        <begin position="134"/>
        <end position="156"/>
    </location>
</feature>
<dbReference type="AlphaFoldDB" id="S7U6Q7"/>
<gene>
    <name evidence="3" type="ORF">dsmv_3715</name>
</gene>
<dbReference type="eggNOG" id="COG5394">
    <property type="taxonomic scope" value="Bacteria"/>
</dbReference>
<dbReference type="GO" id="GO:0003677">
    <property type="term" value="F:DNA binding"/>
    <property type="evidence" value="ECO:0007669"/>
    <property type="project" value="UniProtKB-KW"/>
</dbReference>
<dbReference type="Pfam" id="PF07879">
    <property type="entry name" value="PHB_acc_N"/>
    <property type="match status" value="1"/>
</dbReference>
<proteinExistence type="predicted"/>
<dbReference type="STRING" id="897.B2D07_02695"/>
<evidence type="ECO:0000313" key="4">
    <source>
        <dbReference type="Proteomes" id="UP000014977"/>
    </source>
</evidence>
<reference evidence="3 4" key="1">
    <citation type="journal article" date="2013" name="Genome Announc.">
        <title>Draft genome sequences for three mercury-methylating, sulfate-reducing bacteria.</title>
        <authorList>
            <person name="Brown S.D."/>
            <person name="Hurt R.A.Jr."/>
            <person name="Gilmour C.C."/>
            <person name="Elias D.A."/>
        </authorList>
    </citation>
    <scope>NUCLEOTIDE SEQUENCE [LARGE SCALE GENOMIC DNA]</scope>
    <source>
        <strain evidence="3 4">DSM 2059</strain>
    </source>
</reference>
<evidence type="ECO:0000256" key="1">
    <source>
        <dbReference type="SAM" id="MobiDB-lite"/>
    </source>
</evidence>
<evidence type="ECO:0000313" key="3">
    <source>
        <dbReference type="EMBL" id="EPR45047.1"/>
    </source>
</evidence>
<evidence type="ECO:0000259" key="2">
    <source>
        <dbReference type="Pfam" id="PF07879"/>
    </source>
</evidence>
<sequence>MSEAEKIVLKKYPNRRLYDTRNSTYVTLDDVTGLIRSGHQVEVIDLKTDQDVTAFILTQILMEQTKKNNKLLPESLLHLIIRSGENILSDYFEKYLEQSIQNYLSYKKNMEEQFRRCLELGIDLSGIAEKTLKQMTPFPQTPESPETAAPSENGKG</sequence>
<keyword evidence="4" id="KW-1185">Reference proteome</keyword>
<dbReference type="Proteomes" id="UP000014977">
    <property type="component" value="Unassembled WGS sequence"/>
</dbReference>
<dbReference type="EMBL" id="ATHJ01000006">
    <property type="protein sequence ID" value="EPR45047.1"/>
    <property type="molecule type" value="Genomic_DNA"/>
</dbReference>
<dbReference type="OrthoDB" id="9795345at2"/>
<name>S7U6Q7_DESML</name>
<feature type="domain" description="PHA accumulation regulator DNA-binding N-terminal" evidence="2">
    <location>
        <begin position="8"/>
        <end position="67"/>
    </location>
</feature>
<comment type="caution">
    <text evidence="3">The sequence shown here is derived from an EMBL/GenBank/DDBJ whole genome shotgun (WGS) entry which is preliminary data.</text>
</comment>
<keyword evidence="3" id="KW-0238">DNA-binding</keyword>
<dbReference type="InterPro" id="IPR012909">
    <property type="entry name" value="PHA_DNA-bd_N"/>
</dbReference>
<feature type="compositionally biased region" description="Polar residues" evidence="1">
    <location>
        <begin position="134"/>
        <end position="144"/>
    </location>
</feature>
<protein>
    <submittedName>
        <fullName evidence="3">PHA accumulation regulator DNA-binding protein</fullName>
    </submittedName>
</protein>